<dbReference type="InterPro" id="IPR045694">
    <property type="entry name" value="DUF6058"/>
</dbReference>
<gene>
    <name evidence="1" type="ORF">ACCI49_18620</name>
</gene>
<evidence type="ECO:0000313" key="1">
    <source>
        <dbReference type="EMBL" id="MFA0812927.1"/>
    </source>
</evidence>
<dbReference type="EMBL" id="JBGMEK010000061">
    <property type="protein sequence ID" value="MFA0812927.1"/>
    <property type="molecule type" value="Genomic_DNA"/>
</dbReference>
<evidence type="ECO:0000313" key="2">
    <source>
        <dbReference type="Proteomes" id="UP001569428"/>
    </source>
</evidence>
<dbReference type="Proteomes" id="UP001569428">
    <property type="component" value="Unassembled WGS sequence"/>
</dbReference>
<name>A0ABV4P4L6_9GAMM</name>
<proteinExistence type="predicted"/>
<comment type="caution">
    <text evidence="1">The sequence shown here is derived from an EMBL/GenBank/DDBJ whole genome shotgun (WGS) entry which is preliminary data.</text>
</comment>
<dbReference type="RefSeq" id="WP_371840661.1">
    <property type="nucleotide sequence ID" value="NZ_JBGMEK010000061.1"/>
</dbReference>
<sequence length="211" mass="24420">MKLIEYLNDHFFTKEELLEFSQTSNEELTKYQENGLMPRCSYKLNTIIKSNSFFGYHETEVETEYYAKGYVSWVSIVRQANAKNEAFQIFSGRYKSAIKNLKDLGHFSSDSKISTEIDDHIKKEWEHFLSGTYGLCTKSGLPEDIAAKEIAILEINELLENNELSSEQVAKLTTAVNLLDSSSSQFAPHERLQSSRHRLINEVRRKYRLES</sequence>
<reference evidence="1 2" key="1">
    <citation type="submission" date="2024-08" db="EMBL/GenBank/DDBJ databases">
        <authorList>
            <person name="Ishaq N."/>
        </authorList>
    </citation>
    <scope>NUCLEOTIDE SEQUENCE [LARGE SCALE GENOMIC DNA]</scope>
    <source>
        <strain evidence="1 2">DSM 18651</strain>
    </source>
</reference>
<protein>
    <submittedName>
        <fullName evidence="1">DUF6058 family natural product biosynthesis protein</fullName>
    </submittedName>
</protein>
<keyword evidence="2" id="KW-1185">Reference proteome</keyword>
<accession>A0ABV4P4L6</accession>
<organism evidence="1 2">
    <name type="scientific">Microbulbifer epialgicus</name>
    <dbReference type="NCBI Taxonomy" id="393907"/>
    <lineage>
        <taxon>Bacteria</taxon>
        <taxon>Pseudomonadati</taxon>
        <taxon>Pseudomonadota</taxon>
        <taxon>Gammaproteobacteria</taxon>
        <taxon>Cellvibrionales</taxon>
        <taxon>Microbulbiferaceae</taxon>
        <taxon>Microbulbifer</taxon>
    </lineage>
</organism>
<dbReference type="Pfam" id="PF19531">
    <property type="entry name" value="DUF6058"/>
    <property type="match status" value="1"/>
</dbReference>